<comment type="function">
    <text evidence="6">Usually encoded in the trnK tRNA gene intron. Probably assists in splicing its own and other chloroplast group II introns.</text>
</comment>
<geneLocation type="plastid" evidence="10"/>
<feature type="transmembrane region" description="Helical" evidence="7">
    <location>
        <begin position="23"/>
        <end position="43"/>
    </location>
</feature>
<dbReference type="GeneID" id="62631386"/>
<reference evidence="10" key="1">
    <citation type="journal article" date="2020" name="Bot. J. Linn. Soc.">
        <title>Reconstructing plastome evolution across the phylogenetic backbone of the parasitic plant genus Cuscuta (Convolvulaceae).</title>
        <authorList>
            <person name="Banerjee A."/>
            <person name="Stefanovic S."/>
        </authorList>
    </citation>
    <scope>NUCLEOTIDE SEQUENCE</scope>
</reference>
<dbReference type="Pfam" id="PF01824">
    <property type="entry name" value="MatK_N"/>
    <property type="match status" value="1"/>
</dbReference>
<comment type="subcellular location">
    <subcellularLocation>
        <location evidence="6">Plastid</location>
        <location evidence="6">Chloroplast</location>
    </subcellularLocation>
</comment>
<keyword evidence="7" id="KW-0812">Transmembrane</keyword>
<dbReference type="GO" id="GO:0009507">
    <property type="term" value="C:chloroplast"/>
    <property type="evidence" value="ECO:0007669"/>
    <property type="project" value="UniProtKB-SubCell"/>
</dbReference>
<dbReference type="GO" id="GO:0003723">
    <property type="term" value="F:RNA binding"/>
    <property type="evidence" value="ECO:0007669"/>
    <property type="project" value="UniProtKB-KW"/>
</dbReference>
<keyword evidence="7" id="KW-1133">Transmembrane helix</keyword>
<name>A0A7H0DH03_9ASTE</name>
<keyword evidence="7" id="KW-0472">Membrane</keyword>
<dbReference type="InterPro" id="IPR002866">
    <property type="entry name" value="Maturase_MatK"/>
</dbReference>
<proteinExistence type="inferred from homology"/>
<dbReference type="RefSeq" id="YP_009994531.1">
    <property type="nucleotide sequence ID" value="NC_052872.1"/>
</dbReference>
<dbReference type="PANTHER" id="PTHR34811">
    <property type="entry name" value="MATURASE K"/>
    <property type="match status" value="1"/>
</dbReference>
<evidence type="ECO:0000259" key="8">
    <source>
        <dbReference type="Pfam" id="PF01348"/>
    </source>
</evidence>
<feature type="domain" description="Maturase MatK N-terminal" evidence="9">
    <location>
        <begin position="1"/>
        <end position="264"/>
    </location>
</feature>
<sequence>MYQQIQITNYYSKKSQIFRTSNFFYSNLLAEVFAFILEIPFYLRFILERKKNKLFESKNLRSIHSIFPFFEDNLSHLNLVLDIRIPYPPHLEIVVQIIRDWVKDASSLHLLRFFLYEFYNCKSFSTQKRTHYQRPERLFFLLYNSYLCQYESIFVFLRNQSLHLKTISFVALLERNIFYVKSECLLEVFPKDFHASIRLFKAPDLSMHYGRYRGKSIIAAKSKGIFILKWNYYIVQFWESYFSLWFHTGILNRSQLSIHSFSFMDYLSSIALIPSTIRSQMLENSFLINNPIHKLETLVPIISILGSLAKAKFCNVLGNPISKAGWTDLSDSDIIKRFARICRNLFHYYSGSSKKTSLYQIKYILRLSCARTLARKHKSTVRNFLQSLGSEFLEEFFTSEEQIFSFTFLNDSSNWWRVSKRRIWYFDIVCIKEQVNF</sequence>
<dbReference type="InterPro" id="IPR024942">
    <property type="entry name" value="Maturase_MatK_N"/>
</dbReference>
<evidence type="ECO:0000256" key="2">
    <source>
        <dbReference type="ARBA" id="ARBA00022640"/>
    </source>
</evidence>
<keyword evidence="2 10" id="KW-0934">Plastid</keyword>
<evidence type="ECO:0000256" key="5">
    <source>
        <dbReference type="ARBA" id="ARBA00022884"/>
    </source>
</evidence>
<protein>
    <recommendedName>
        <fullName evidence="6">Maturase K</fullName>
    </recommendedName>
    <alternativeName>
        <fullName evidence="6">Intron maturase</fullName>
    </alternativeName>
</protein>
<evidence type="ECO:0000256" key="7">
    <source>
        <dbReference type="SAM" id="Phobius"/>
    </source>
</evidence>
<feature type="domain" description="Domain X" evidence="8">
    <location>
        <begin position="294"/>
        <end position="403"/>
    </location>
</feature>
<dbReference type="GO" id="GO:0006397">
    <property type="term" value="P:mRNA processing"/>
    <property type="evidence" value="ECO:0007669"/>
    <property type="project" value="UniProtKB-KW"/>
</dbReference>
<evidence type="ECO:0000256" key="3">
    <source>
        <dbReference type="ARBA" id="ARBA00022664"/>
    </source>
</evidence>
<dbReference type="EMBL" id="MN464181">
    <property type="protein sequence ID" value="QNP08613.1"/>
    <property type="molecule type" value="Genomic_DNA"/>
</dbReference>
<keyword evidence="5 6" id="KW-0694">RNA-binding</keyword>
<organism evidence="10">
    <name type="scientific">Cuscuta pedicellata</name>
    <dbReference type="NCBI Taxonomy" id="192827"/>
    <lineage>
        <taxon>Eukaryota</taxon>
        <taxon>Viridiplantae</taxon>
        <taxon>Streptophyta</taxon>
        <taxon>Embryophyta</taxon>
        <taxon>Tracheophyta</taxon>
        <taxon>Spermatophyta</taxon>
        <taxon>Magnoliopsida</taxon>
        <taxon>eudicotyledons</taxon>
        <taxon>Gunneridae</taxon>
        <taxon>Pentapetalae</taxon>
        <taxon>asterids</taxon>
        <taxon>lamiids</taxon>
        <taxon>Solanales</taxon>
        <taxon>Convolvulaceae</taxon>
        <taxon>Cuscuteae</taxon>
        <taxon>Cuscuta</taxon>
        <taxon>Cuscuta subgen. Cuscuta</taxon>
    </lineage>
</organism>
<evidence type="ECO:0000256" key="4">
    <source>
        <dbReference type="ARBA" id="ARBA00022694"/>
    </source>
</evidence>
<evidence type="ECO:0000313" key="10">
    <source>
        <dbReference type="EMBL" id="QNP08613.1"/>
    </source>
</evidence>
<keyword evidence="4 6" id="KW-0819">tRNA processing</keyword>
<evidence type="ECO:0000259" key="9">
    <source>
        <dbReference type="Pfam" id="PF01824"/>
    </source>
</evidence>
<gene>
    <name evidence="6 10" type="primary">matK</name>
</gene>
<dbReference type="Pfam" id="PF01348">
    <property type="entry name" value="Intron_maturas2"/>
    <property type="match status" value="1"/>
</dbReference>
<dbReference type="GO" id="GO:0008380">
    <property type="term" value="P:RNA splicing"/>
    <property type="evidence" value="ECO:0007669"/>
    <property type="project" value="UniProtKB-UniRule"/>
</dbReference>
<dbReference type="PANTHER" id="PTHR34811:SF1">
    <property type="entry name" value="MATURASE K"/>
    <property type="match status" value="1"/>
</dbReference>
<dbReference type="AlphaFoldDB" id="A0A7H0DH03"/>
<dbReference type="InterPro" id="IPR024937">
    <property type="entry name" value="Domain_X"/>
</dbReference>
<comment type="similarity">
    <text evidence="1 6">Belongs to the intron maturase 2 family. MatK subfamily.</text>
</comment>
<dbReference type="GO" id="GO:0008033">
    <property type="term" value="P:tRNA processing"/>
    <property type="evidence" value="ECO:0007669"/>
    <property type="project" value="UniProtKB-KW"/>
</dbReference>
<evidence type="ECO:0000256" key="1">
    <source>
        <dbReference type="ARBA" id="ARBA00006621"/>
    </source>
</evidence>
<evidence type="ECO:0000256" key="6">
    <source>
        <dbReference type="HAMAP-Rule" id="MF_01390"/>
    </source>
</evidence>
<dbReference type="HAMAP" id="MF_01390">
    <property type="entry name" value="MatK"/>
    <property type="match status" value="1"/>
</dbReference>
<keyword evidence="3 6" id="KW-0507">mRNA processing</keyword>
<accession>A0A7H0DH03</accession>